<dbReference type="PANTHER" id="PTHR33317:SF1">
    <property type="entry name" value="POLYNUCLEOTIDYL TRANSFERASE, RIBONUCLEASE H-LIKE SUPERFAMILY PROTEIN"/>
    <property type="match status" value="1"/>
</dbReference>
<keyword evidence="3" id="KW-1185">Reference proteome</keyword>
<dbReference type="OrthoDB" id="337581at2759"/>
<keyword evidence="1" id="KW-0472">Membrane</keyword>
<dbReference type="Pfam" id="PF03652">
    <property type="entry name" value="RuvX"/>
    <property type="match status" value="1"/>
</dbReference>
<dbReference type="InterPro" id="IPR037027">
    <property type="entry name" value="YqgF/RNaseH-like_dom_sf"/>
</dbReference>
<keyword evidence="1" id="KW-1133">Transmembrane helix</keyword>
<gene>
    <name evidence="2" type="ORF">AXF42_Ash020822</name>
</gene>
<dbReference type="AlphaFoldDB" id="A0A2I0AZQ8"/>
<dbReference type="STRING" id="1088818.A0A2I0AZQ8"/>
<name>A0A2I0AZQ8_9ASPA</name>
<dbReference type="SUPFAM" id="SSF53098">
    <property type="entry name" value="Ribonuclease H-like"/>
    <property type="match status" value="1"/>
</dbReference>
<keyword evidence="1" id="KW-0812">Transmembrane</keyword>
<reference evidence="2 3" key="1">
    <citation type="journal article" date="2017" name="Nature">
        <title>The Apostasia genome and the evolution of orchids.</title>
        <authorList>
            <person name="Zhang G.Q."/>
            <person name="Liu K.W."/>
            <person name="Li Z."/>
            <person name="Lohaus R."/>
            <person name="Hsiao Y.Y."/>
            <person name="Niu S.C."/>
            <person name="Wang J.Y."/>
            <person name="Lin Y.C."/>
            <person name="Xu Q."/>
            <person name="Chen L.J."/>
            <person name="Yoshida K."/>
            <person name="Fujiwara S."/>
            <person name="Wang Z.W."/>
            <person name="Zhang Y.Q."/>
            <person name="Mitsuda N."/>
            <person name="Wang M."/>
            <person name="Liu G.H."/>
            <person name="Pecoraro L."/>
            <person name="Huang H.X."/>
            <person name="Xiao X.J."/>
            <person name="Lin M."/>
            <person name="Wu X.Y."/>
            <person name="Wu W.L."/>
            <person name="Chen Y.Y."/>
            <person name="Chang S.B."/>
            <person name="Sakamoto S."/>
            <person name="Ohme-Takagi M."/>
            <person name="Yagi M."/>
            <person name="Zeng S.J."/>
            <person name="Shen C.Y."/>
            <person name="Yeh C.M."/>
            <person name="Luo Y.B."/>
            <person name="Tsai W.C."/>
            <person name="Van de Peer Y."/>
            <person name="Liu Z.J."/>
        </authorList>
    </citation>
    <scope>NUCLEOTIDE SEQUENCE [LARGE SCALE GENOMIC DNA]</scope>
    <source>
        <strain evidence="3">cv. Shenzhen</strain>
        <tissue evidence="2">Stem</tissue>
    </source>
</reference>
<dbReference type="GO" id="GO:0016787">
    <property type="term" value="F:hydrolase activity"/>
    <property type="evidence" value="ECO:0007669"/>
    <property type="project" value="UniProtKB-KW"/>
</dbReference>
<dbReference type="EC" id="3.1.-.-" evidence="2"/>
<sequence length="306" mass="34147">MEPAPASVAVASSVWRRIKSARSGFVFSDSTLLSLAPPPSYFLTRFYFSSVGRRPRGVSCSSAPIFGLNVCFYILGLIHGFILLCSLHFLCGKNLERATRIVDQGGVKRVSGKPSGRFVFLVSSSFSPCPFYLKSKSLLFFEVAAESRRKEEYVVFLEKFCTCQSFFYDVVNKGEQLYMKLLKPIELFKKLVMEGSTKQARLLGLDVGHKYVGLAVSDSCNKIASPLSVLVRKKSNIDSMAKDFLTLCVEALLQPLNLHPVEQKTVSDKFAAVGILQALLDIESPRATQHNCFGEYAYLPWIYLKE</sequence>
<feature type="transmembrane region" description="Helical" evidence="1">
    <location>
        <begin position="65"/>
        <end position="90"/>
    </location>
</feature>
<dbReference type="InterPro" id="IPR012337">
    <property type="entry name" value="RNaseH-like_sf"/>
</dbReference>
<evidence type="ECO:0000313" key="2">
    <source>
        <dbReference type="EMBL" id="PKA61014.1"/>
    </source>
</evidence>
<dbReference type="Proteomes" id="UP000236161">
    <property type="component" value="Unassembled WGS sequence"/>
</dbReference>
<organism evidence="2 3">
    <name type="scientific">Apostasia shenzhenica</name>
    <dbReference type="NCBI Taxonomy" id="1088818"/>
    <lineage>
        <taxon>Eukaryota</taxon>
        <taxon>Viridiplantae</taxon>
        <taxon>Streptophyta</taxon>
        <taxon>Embryophyta</taxon>
        <taxon>Tracheophyta</taxon>
        <taxon>Spermatophyta</taxon>
        <taxon>Magnoliopsida</taxon>
        <taxon>Liliopsida</taxon>
        <taxon>Asparagales</taxon>
        <taxon>Orchidaceae</taxon>
        <taxon>Apostasioideae</taxon>
        <taxon>Apostasia</taxon>
    </lineage>
</organism>
<dbReference type="PANTHER" id="PTHR33317">
    <property type="entry name" value="POLYNUCLEOTIDYL TRANSFERASE, RIBONUCLEASE H-LIKE SUPERFAMILY PROTEIN"/>
    <property type="match status" value="1"/>
</dbReference>
<keyword evidence="2" id="KW-0378">Hydrolase</keyword>
<evidence type="ECO:0000313" key="3">
    <source>
        <dbReference type="Proteomes" id="UP000236161"/>
    </source>
</evidence>
<dbReference type="Gene3D" id="3.30.420.140">
    <property type="entry name" value="YqgF/RNase H-like domain"/>
    <property type="match status" value="1"/>
</dbReference>
<proteinExistence type="predicted"/>
<accession>A0A2I0AZQ8</accession>
<protein>
    <submittedName>
        <fullName evidence="2">Putative holliday junction resolvase</fullName>
        <ecNumber evidence="2">3.1.-.-</ecNumber>
    </submittedName>
</protein>
<evidence type="ECO:0000256" key="1">
    <source>
        <dbReference type="SAM" id="Phobius"/>
    </source>
</evidence>
<dbReference type="GO" id="GO:0000967">
    <property type="term" value="P:rRNA 5'-end processing"/>
    <property type="evidence" value="ECO:0007669"/>
    <property type="project" value="TreeGrafter"/>
</dbReference>
<dbReference type="InterPro" id="IPR005227">
    <property type="entry name" value="YqgF"/>
</dbReference>
<dbReference type="EMBL" id="KZ451933">
    <property type="protein sequence ID" value="PKA61014.1"/>
    <property type="molecule type" value="Genomic_DNA"/>
</dbReference>